<protein>
    <recommendedName>
        <fullName evidence="1">Acyl-CoA thioesterase-like C-terminal domain-containing protein</fullName>
    </recommendedName>
</protein>
<dbReference type="InterPro" id="IPR029069">
    <property type="entry name" value="HotDog_dom_sf"/>
</dbReference>
<evidence type="ECO:0000259" key="1">
    <source>
        <dbReference type="Pfam" id="PF20789"/>
    </source>
</evidence>
<comment type="caution">
    <text evidence="2">The sequence shown here is derived from an EMBL/GenBank/DDBJ whole genome shotgun (WGS) entry which is preliminary data.</text>
</comment>
<keyword evidence="3" id="KW-1185">Reference proteome</keyword>
<gene>
    <name evidence="2" type="ORF">ACFQ07_09630</name>
</gene>
<dbReference type="Gene3D" id="2.40.160.210">
    <property type="entry name" value="Acyl-CoA thioesterase, double hotdog domain"/>
    <property type="match status" value="1"/>
</dbReference>
<organism evidence="2 3">
    <name type="scientific">Actinomadura adrarensis</name>
    <dbReference type="NCBI Taxonomy" id="1819600"/>
    <lineage>
        <taxon>Bacteria</taxon>
        <taxon>Bacillati</taxon>
        <taxon>Actinomycetota</taxon>
        <taxon>Actinomycetes</taxon>
        <taxon>Streptosporangiales</taxon>
        <taxon>Thermomonosporaceae</taxon>
        <taxon>Actinomadura</taxon>
    </lineage>
</organism>
<accession>A0ABW3CFI6</accession>
<dbReference type="InterPro" id="IPR042171">
    <property type="entry name" value="Acyl-CoA_hotdog"/>
</dbReference>
<evidence type="ECO:0000313" key="2">
    <source>
        <dbReference type="EMBL" id="MFD0852483.1"/>
    </source>
</evidence>
<dbReference type="Proteomes" id="UP001597083">
    <property type="component" value="Unassembled WGS sequence"/>
</dbReference>
<dbReference type="InterPro" id="IPR049450">
    <property type="entry name" value="ACOT8-like_C"/>
</dbReference>
<evidence type="ECO:0000313" key="3">
    <source>
        <dbReference type="Proteomes" id="UP001597083"/>
    </source>
</evidence>
<dbReference type="Pfam" id="PF20789">
    <property type="entry name" value="4HBT_3C"/>
    <property type="match status" value="1"/>
</dbReference>
<proteinExistence type="predicted"/>
<dbReference type="SUPFAM" id="SSF54637">
    <property type="entry name" value="Thioesterase/thiol ester dehydrase-isomerase"/>
    <property type="match status" value="1"/>
</dbReference>
<dbReference type="EMBL" id="JBHTIR010001386">
    <property type="protein sequence ID" value="MFD0852483.1"/>
    <property type="molecule type" value="Genomic_DNA"/>
</dbReference>
<feature type="non-terminal residue" evidence="2">
    <location>
        <position position="1"/>
    </location>
</feature>
<name>A0ABW3CFI6_9ACTN</name>
<sequence>RPLDAPALAALCDVFYPRVFLRRGQLAAAGTVSLTIYFHADSDEIASQKDDFVLASGRSNRFSRGYYDQSAHLWGRDGTLLASTHQLVYFKH</sequence>
<feature type="domain" description="Acyl-CoA thioesterase-like C-terminal" evidence="1">
    <location>
        <begin position="1"/>
        <end position="89"/>
    </location>
</feature>
<reference evidence="3" key="1">
    <citation type="journal article" date="2019" name="Int. J. Syst. Evol. Microbiol.">
        <title>The Global Catalogue of Microorganisms (GCM) 10K type strain sequencing project: providing services to taxonomists for standard genome sequencing and annotation.</title>
        <authorList>
            <consortium name="The Broad Institute Genomics Platform"/>
            <consortium name="The Broad Institute Genome Sequencing Center for Infectious Disease"/>
            <person name="Wu L."/>
            <person name="Ma J."/>
        </authorList>
    </citation>
    <scope>NUCLEOTIDE SEQUENCE [LARGE SCALE GENOMIC DNA]</scope>
    <source>
        <strain evidence="3">JCM 31696</strain>
    </source>
</reference>